<organism evidence="1 2">
    <name type="scientific">Stylosanthes scabra</name>
    <dbReference type="NCBI Taxonomy" id="79078"/>
    <lineage>
        <taxon>Eukaryota</taxon>
        <taxon>Viridiplantae</taxon>
        <taxon>Streptophyta</taxon>
        <taxon>Embryophyta</taxon>
        <taxon>Tracheophyta</taxon>
        <taxon>Spermatophyta</taxon>
        <taxon>Magnoliopsida</taxon>
        <taxon>eudicotyledons</taxon>
        <taxon>Gunneridae</taxon>
        <taxon>Pentapetalae</taxon>
        <taxon>rosids</taxon>
        <taxon>fabids</taxon>
        <taxon>Fabales</taxon>
        <taxon>Fabaceae</taxon>
        <taxon>Papilionoideae</taxon>
        <taxon>50 kb inversion clade</taxon>
        <taxon>dalbergioids sensu lato</taxon>
        <taxon>Dalbergieae</taxon>
        <taxon>Pterocarpus clade</taxon>
        <taxon>Stylosanthes</taxon>
    </lineage>
</organism>
<evidence type="ECO:0000313" key="1">
    <source>
        <dbReference type="EMBL" id="MED6219581.1"/>
    </source>
</evidence>
<name>A0ABU6ZC30_9FABA</name>
<dbReference type="Proteomes" id="UP001341840">
    <property type="component" value="Unassembled WGS sequence"/>
</dbReference>
<evidence type="ECO:0008006" key="3">
    <source>
        <dbReference type="Google" id="ProtNLM"/>
    </source>
</evidence>
<protein>
    <recommendedName>
        <fullName evidence="3">SH2 domain-containing protein</fullName>
    </recommendedName>
</protein>
<evidence type="ECO:0000313" key="2">
    <source>
        <dbReference type="Proteomes" id="UP001341840"/>
    </source>
</evidence>
<gene>
    <name evidence="1" type="ORF">PIB30_037115</name>
</gene>
<reference evidence="1 2" key="1">
    <citation type="journal article" date="2023" name="Plants (Basel)">
        <title>Bridging the Gap: Combining Genomics and Transcriptomics Approaches to Understand Stylosanthes scabra, an Orphan Legume from the Brazilian Caatinga.</title>
        <authorList>
            <person name="Ferreira-Neto J.R.C."/>
            <person name="da Silva M.D."/>
            <person name="Binneck E."/>
            <person name="de Melo N.F."/>
            <person name="da Silva R.H."/>
            <person name="de Melo A.L.T.M."/>
            <person name="Pandolfi V."/>
            <person name="Bustamante F.O."/>
            <person name="Brasileiro-Vidal A.C."/>
            <person name="Benko-Iseppon A.M."/>
        </authorList>
    </citation>
    <scope>NUCLEOTIDE SEQUENCE [LARGE SCALE GENOMIC DNA]</scope>
    <source>
        <tissue evidence="1">Leaves</tissue>
    </source>
</reference>
<sequence>MDWSLIRISLGLGRGRSQSHLIHVLSHLVLGHVHWVEPTHNPSLRNIEVISGHKEEVASLNPTLREVSAECFRDEREKALKTKKICENGDFLFRISNEDDLLVRLAGQKLQNQSKGETVSRRRGLGRRITGIKGIVDKNFKVRC</sequence>
<keyword evidence="2" id="KW-1185">Reference proteome</keyword>
<proteinExistence type="predicted"/>
<comment type="caution">
    <text evidence="1">The sequence shown here is derived from an EMBL/GenBank/DDBJ whole genome shotgun (WGS) entry which is preliminary data.</text>
</comment>
<accession>A0ABU6ZC30</accession>
<dbReference type="EMBL" id="JASCZI010272045">
    <property type="protein sequence ID" value="MED6219581.1"/>
    <property type="molecule type" value="Genomic_DNA"/>
</dbReference>